<evidence type="ECO:0000313" key="3">
    <source>
        <dbReference type="Proteomes" id="UP001266305"/>
    </source>
</evidence>
<comment type="caution">
    <text evidence="2">The sequence shown here is derived from an EMBL/GenBank/DDBJ whole genome shotgun (WGS) entry which is preliminary data.</text>
</comment>
<gene>
    <name evidence="2" type="ORF">P7K49_031604</name>
</gene>
<sequence>MVGLPGKVSPGRSTPAHLATLRGLTTGRSRTRAPDGAMPDGAIPDGAMPDSAKPDSAGLWAPQQVRLTRAGWDAPAMRPRSQGHPGSMGRLQTRTRPPLARPTCYKRAPELFPPLPRAGAAHARHRQAYNQPLSARSSRPLPPHF</sequence>
<evidence type="ECO:0000256" key="1">
    <source>
        <dbReference type="SAM" id="MobiDB-lite"/>
    </source>
</evidence>
<feature type="region of interest" description="Disordered" evidence="1">
    <location>
        <begin position="1"/>
        <end position="58"/>
    </location>
</feature>
<accession>A0ABQ9TZV9</accession>
<protein>
    <submittedName>
        <fullName evidence="2">Uncharacterized protein</fullName>
    </submittedName>
</protein>
<reference evidence="2 3" key="1">
    <citation type="submission" date="2023-05" db="EMBL/GenBank/DDBJ databases">
        <title>B98-5 Cell Line De Novo Hybrid Assembly: An Optical Mapping Approach.</title>
        <authorList>
            <person name="Kananen K."/>
            <person name="Auerbach J.A."/>
            <person name="Kautto E."/>
            <person name="Blachly J.S."/>
        </authorList>
    </citation>
    <scope>NUCLEOTIDE SEQUENCE [LARGE SCALE GENOMIC DNA]</scope>
    <source>
        <strain evidence="2">B95-8</strain>
        <tissue evidence="2">Cell line</tissue>
    </source>
</reference>
<evidence type="ECO:0000313" key="2">
    <source>
        <dbReference type="EMBL" id="KAK2090348.1"/>
    </source>
</evidence>
<dbReference type="Proteomes" id="UP001266305">
    <property type="component" value="Unassembled WGS sequence"/>
</dbReference>
<organism evidence="2 3">
    <name type="scientific">Saguinus oedipus</name>
    <name type="common">Cotton-top tamarin</name>
    <name type="synonym">Oedipomidas oedipus</name>
    <dbReference type="NCBI Taxonomy" id="9490"/>
    <lineage>
        <taxon>Eukaryota</taxon>
        <taxon>Metazoa</taxon>
        <taxon>Chordata</taxon>
        <taxon>Craniata</taxon>
        <taxon>Vertebrata</taxon>
        <taxon>Euteleostomi</taxon>
        <taxon>Mammalia</taxon>
        <taxon>Eutheria</taxon>
        <taxon>Euarchontoglires</taxon>
        <taxon>Primates</taxon>
        <taxon>Haplorrhini</taxon>
        <taxon>Platyrrhini</taxon>
        <taxon>Cebidae</taxon>
        <taxon>Callitrichinae</taxon>
        <taxon>Saguinus</taxon>
    </lineage>
</organism>
<dbReference type="EMBL" id="JASSZA010000017">
    <property type="protein sequence ID" value="KAK2090348.1"/>
    <property type="molecule type" value="Genomic_DNA"/>
</dbReference>
<proteinExistence type="predicted"/>
<name>A0ABQ9TZV9_SAGOE</name>
<feature type="region of interest" description="Disordered" evidence="1">
    <location>
        <begin position="73"/>
        <end position="145"/>
    </location>
</feature>
<keyword evidence="3" id="KW-1185">Reference proteome</keyword>